<dbReference type="AlphaFoldDB" id="A0A7T6ZER5"/>
<evidence type="ECO:0000256" key="1">
    <source>
        <dbReference type="ARBA" id="ARBA00004496"/>
    </source>
</evidence>
<evidence type="ECO:0000256" key="6">
    <source>
        <dbReference type="SAM" id="MobiDB-lite"/>
    </source>
</evidence>
<dbReference type="InterPro" id="IPR036191">
    <property type="entry name" value="RRF_sf"/>
</dbReference>
<dbReference type="Gene3D" id="3.30.1360.40">
    <property type="match status" value="1"/>
</dbReference>
<dbReference type="GO" id="GO:0005737">
    <property type="term" value="C:cytoplasm"/>
    <property type="evidence" value="ECO:0007669"/>
    <property type="project" value="UniProtKB-SubCell"/>
</dbReference>
<dbReference type="PANTHER" id="PTHR20982">
    <property type="entry name" value="RIBOSOME RECYCLING FACTOR"/>
    <property type="match status" value="1"/>
</dbReference>
<evidence type="ECO:0000256" key="5">
    <source>
        <dbReference type="HAMAP-Rule" id="MF_00040"/>
    </source>
</evidence>
<dbReference type="Gene3D" id="1.10.132.20">
    <property type="entry name" value="Ribosome-recycling factor"/>
    <property type="match status" value="1"/>
</dbReference>
<dbReference type="KEGG" id="scib:HUG20_10240"/>
<dbReference type="GO" id="GO:0006415">
    <property type="term" value="P:translational termination"/>
    <property type="evidence" value="ECO:0007669"/>
    <property type="project" value="UniProtKB-UniRule"/>
</dbReference>
<evidence type="ECO:0000313" key="9">
    <source>
        <dbReference type="Proteomes" id="UP000595349"/>
    </source>
</evidence>
<keyword evidence="4 5" id="KW-0648">Protein biosynthesis</keyword>
<evidence type="ECO:0000256" key="2">
    <source>
        <dbReference type="ARBA" id="ARBA00005912"/>
    </source>
</evidence>
<comment type="similarity">
    <text evidence="2 5">Belongs to the RRF family.</text>
</comment>
<dbReference type="HAMAP" id="MF_00040">
    <property type="entry name" value="RRF"/>
    <property type="match status" value="1"/>
</dbReference>
<comment type="function">
    <text evidence="5">Responsible for the release of ribosomes from messenger RNA at the termination of protein biosynthesis. May increase the efficiency of translation by recycling ribosomes from one round of translation to another.</text>
</comment>
<dbReference type="PANTHER" id="PTHR20982:SF3">
    <property type="entry name" value="MITOCHONDRIAL RIBOSOME RECYCLING FACTOR PSEUDO 1"/>
    <property type="match status" value="1"/>
</dbReference>
<dbReference type="FunFam" id="3.30.1360.40:FF:000001">
    <property type="entry name" value="Ribosome-recycling factor"/>
    <property type="match status" value="1"/>
</dbReference>
<evidence type="ECO:0000313" key="8">
    <source>
        <dbReference type="EMBL" id="QQK81942.1"/>
    </source>
</evidence>
<dbReference type="CDD" id="cd00520">
    <property type="entry name" value="RRF"/>
    <property type="match status" value="1"/>
</dbReference>
<gene>
    <name evidence="5 8" type="primary">frr</name>
    <name evidence="8" type="ORF">HUG20_10240</name>
</gene>
<keyword evidence="9" id="KW-1185">Reference proteome</keyword>
<dbReference type="GO" id="GO:0043023">
    <property type="term" value="F:ribosomal large subunit binding"/>
    <property type="evidence" value="ECO:0007669"/>
    <property type="project" value="TreeGrafter"/>
</dbReference>
<protein>
    <recommendedName>
        <fullName evidence="5">Ribosome-recycling factor</fullName>
        <shortName evidence="5">RRF</shortName>
    </recommendedName>
    <alternativeName>
        <fullName evidence="5">Ribosome-releasing factor</fullName>
    </alternativeName>
</protein>
<dbReference type="InterPro" id="IPR002661">
    <property type="entry name" value="Ribosome_recyc_fac"/>
</dbReference>
<feature type="domain" description="Ribosome recycling factor" evidence="7">
    <location>
        <begin position="16"/>
        <end position="179"/>
    </location>
</feature>
<dbReference type="NCBIfam" id="TIGR00496">
    <property type="entry name" value="frr"/>
    <property type="match status" value="1"/>
</dbReference>
<proteinExistence type="inferred from homology"/>
<keyword evidence="3 5" id="KW-0963">Cytoplasm</keyword>
<evidence type="ECO:0000256" key="4">
    <source>
        <dbReference type="ARBA" id="ARBA00022917"/>
    </source>
</evidence>
<evidence type="ECO:0000256" key="3">
    <source>
        <dbReference type="ARBA" id="ARBA00022490"/>
    </source>
</evidence>
<dbReference type="Pfam" id="PF01765">
    <property type="entry name" value="RRF"/>
    <property type="match status" value="1"/>
</dbReference>
<dbReference type="EMBL" id="CP054706">
    <property type="protein sequence ID" value="QQK81942.1"/>
    <property type="molecule type" value="Genomic_DNA"/>
</dbReference>
<feature type="region of interest" description="Disordered" evidence="6">
    <location>
        <begin position="158"/>
        <end position="181"/>
    </location>
</feature>
<accession>A0A7T6ZER5</accession>
<reference evidence="8 9" key="1">
    <citation type="submission" date="2020-06" db="EMBL/GenBank/DDBJ databases">
        <title>Genomic analysis of Salicibibacter sp. NKC21-4.</title>
        <authorList>
            <person name="Oh Y.J."/>
        </authorList>
    </citation>
    <scope>NUCLEOTIDE SEQUENCE [LARGE SCALE GENOMIC DNA]</scope>
    <source>
        <strain evidence="8 9">NKC21-4</strain>
    </source>
</reference>
<organism evidence="8 9">
    <name type="scientific">Salicibibacter cibi</name>
    <dbReference type="NCBI Taxonomy" id="2743001"/>
    <lineage>
        <taxon>Bacteria</taxon>
        <taxon>Bacillati</taxon>
        <taxon>Bacillota</taxon>
        <taxon>Bacilli</taxon>
        <taxon>Bacillales</taxon>
        <taxon>Bacillaceae</taxon>
        <taxon>Salicibibacter</taxon>
    </lineage>
</organism>
<evidence type="ECO:0000259" key="7">
    <source>
        <dbReference type="Pfam" id="PF01765"/>
    </source>
</evidence>
<dbReference type="FunFam" id="1.10.132.20:FF:000001">
    <property type="entry name" value="Ribosome-recycling factor"/>
    <property type="match status" value="1"/>
</dbReference>
<sequence length="181" mass="20535">MKKDMKNRMEKTVDSLNRELATLRAGRANPAILDRVAVNYYGMETPLNQLAGITVPEGRLLVVSPFDKSAIADIEKAIQKADLGLTPNNDGQVIRITIPALTEERRKELGKLVRKYAEDARVSIRNIRRDINDQVKKQEKNGDIAEDESRRAQEEIQKITDEHIKTIDQAADEKEKDIMEV</sequence>
<dbReference type="Proteomes" id="UP000595349">
    <property type="component" value="Chromosome"/>
</dbReference>
<dbReference type="InterPro" id="IPR023584">
    <property type="entry name" value="Ribosome_recyc_fac_dom"/>
</dbReference>
<comment type="subcellular location">
    <subcellularLocation>
        <location evidence="1 5">Cytoplasm</location>
    </subcellularLocation>
</comment>
<dbReference type="SUPFAM" id="SSF55194">
    <property type="entry name" value="Ribosome recycling factor, RRF"/>
    <property type="match status" value="1"/>
</dbReference>
<name>A0A7T6ZER5_9BACI</name>